<dbReference type="OrthoDB" id="437338at2759"/>
<feature type="non-terminal residue" evidence="3">
    <location>
        <position position="1"/>
    </location>
</feature>
<evidence type="ECO:0000259" key="2">
    <source>
        <dbReference type="Pfam" id="PF00078"/>
    </source>
</evidence>
<proteinExistence type="predicted"/>
<dbReference type="InterPro" id="IPR053134">
    <property type="entry name" value="RNA-dir_DNA_polymerase"/>
</dbReference>
<dbReference type="PANTHER" id="PTHR24559">
    <property type="entry name" value="TRANSPOSON TY3-I GAG-POL POLYPROTEIN"/>
    <property type="match status" value="1"/>
</dbReference>
<sequence length="124" mass="14710">MGLGEQEPLYCARDPLRYRHPIPCLDDLLDKLHRAYIFSKIDLIGYNQICVREGDEWKIAFKTNFGPYEWLVMPFGLTNAPSTFMRFMHHVLRSLIGCVWLSIFMIFWFILHIWTITIKGDLSR</sequence>
<reference evidence="3" key="1">
    <citation type="submission" date="2018-05" db="EMBL/GenBank/DDBJ databases">
        <title>Draft genome of Mucuna pruriens seed.</title>
        <authorList>
            <person name="Nnadi N.E."/>
            <person name="Vos R."/>
            <person name="Hasami M.H."/>
            <person name="Devisetty U.K."/>
            <person name="Aguiy J.C."/>
        </authorList>
    </citation>
    <scope>NUCLEOTIDE SEQUENCE [LARGE SCALE GENOMIC DNA]</scope>
    <source>
        <strain evidence="3">JCA_2017</strain>
    </source>
</reference>
<dbReference type="InterPro" id="IPR000477">
    <property type="entry name" value="RT_dom"/>
</dbReference>
<organism evidence="3 4">
    <name type="scientific">Mucuna pruriens</name>
    <name type="common">Velvet bean</name>
    <name type="synonym">Dolichos pruriens</name>
    <dbReference type="NCBI Taxonomy" id="157652"/>
    <lineage>
        <taxon>Eukaryota</taxon>
        <taxon>Viridiplantae</taxon>
        <taxon>Streptophyta</taxon>
        <taxon>Embryophyta</taxon>
        <taxon>Tracheophyta</taxon>
        <taxon>Spermatophyta</taxon>
        <taxon>Magnoliopsida</taxon>
        <taxon>eudicotyledons</taxon>
        <taxon>Gunneridae</taxon>
        <taxon>Pentapetalae</taxon>
        <taxon>rosids</taxon>
        <taxon>fabids</taxon>
        <taxon>Fabales</taxon>
        <taxon>Fabaceae</taxon>
        <taxon>Papilionoideae</taxon>
        <taxon>50 kb inversion clade</taxon>
        <taxon>NPAAA clade</taxon>
        <taxon>indigoferoid/millettioid clade</taxon>
        <taxon>Phaseoleae</taxon>
        <taxon>Mucuna</taxon>
    </lineage>
</organism>
<comment type="caution">
    <text evidence="3">The sequence shown here is derived from an EMBL/GenBank/DDBJ whole genome shotgun (WGS) entry which is preliminary data.</text>
</comment>
<dbReference type="EMBL" id="QJKJ01009653">
    <property type="protein sequence ID" value="RDX76013.1"/>
    <property type="molecule type" value="Genomic_DNA"/>
</dbReference>
<feature type="domain" description="Reverse transcriptase" evidence="2">
    <location>
        <begin position="24"/>
        <end position="102"/>
    </location>
</feature>
<protein>
    <submittedName>
        <fullName evidence="3">Retrovirus-related Pol polyprotein from transposon 17.6</fullName>
    </submittedName>
</protein>
<dbReference type="Gene3D" id="3.30.70.270">
    <property type="match status" value="1"/>
</dbReference>
<name>A0A371FD38_MUCPR</name>
<evidence type="ECO:0000313" key="4">
    <source>
        <dbReference type="Proteomes" id="UP000257109"/>
    </source>
</evidence>
<keyword evidence="1" id="KW-0812">Transmembrane</keyword>
<dbReference type="AlphaFoldDB" id="A0A371FD38"/>
<feature type="transmembrane region" description="Helical" evidence="1">
    <location>
        <begin position="95"/>
        <end position="114"/>
    </location>
</feature>
<dbReference type="PANTHER" id="PTHR24559:SF437">
    <property type="entry name" value="RNA-DIRECTED DNA POLYMERASE HOMOLOG"/>
    <property type="match status" value="1"/>
</dbReference>
<evidence type="ECO:0000256" key="1">
    <source>
        <dbReference type="SAM" id="Phobius"/>
    </source>
</evidence>
<evidence type="ECO:0000313" key="3">
    <source>
        <dbReference type="EMBL" id="RDX76013.1"/>
    </source>
</evidence>
<gene>
    <name evidence="3" type="primary">pol</name>
    <name evidence="3" type="ORF">CR513_44044</name>
</gene>
<dbReference type="Proteomes" id="UP000257109">
    <property type="component" value="Unassembled WGS sequence"/>
</dbReference>
<keyword evidence="1" id="KW-0472">Membrane</keyword>
<dbReference type="InterPro" id="IPR043502">
    <property type="entry name" value="DNA/RNA_pol_sf"/>
</dbReference>
<dbReference type="InterPro" id="IPR043128">
    <property type="entry name" value="Rev_trsase/Diguanyl_cyclase"/>
</dbReference>
<dbReference type="Pfam" id="PF00078">
    <property type="entry name" value="RVT_1"/>
    <property type="match status" value="1"/>
</dbReference>
<keyword evidence="1" id="KW-1133">Transmembrane helix</keyword>
<keyword evidence="4" id="KW-1185">Reference proteome</keyword>
<dbReference type="CDD" id="cd01647">
    <property type="entry name" value="RT_LTR"/>
    <property type="match status" value="1"/>
</dbReference>
<dbReference type="Gene3D" id="3.10.10.10">
    <property type="entry name" value="HIV Type 1 Reverse Transcriptase, subunit A, domain 1"/>
    <property type="match status" value="1"/>
</dbReference>
<accession>A0A371FD38</accession>
<dbReference type="SUPFAM" id="SSF56672">
    <property type="entry name" value="DNA/RNA polymerases"/>
    <property type="match status" value="1"/>
</dbReference>